<dbReference type="InterPro" id="IPR036291">
    <property type="entry name" value="NAD(P)-bd_dom_sf"/>
</dbReference>
<dbReference type="InterPro" id="IPR011032">
    <property type="entry name" value="GroES-like_sf"/>
</dbReference>
<dbReference type="Proteomes" id="UP001303760">
    <property type="component" value="Unassembled WGS sequence"/>
</dbReference>
<reference evidence="4" key="2">
    <citation type="submission" date="2023-05" db="EMBL/GenBank/DDBJ databases">
        <authorList>
            <consortium name="Lawrence Berkeley National Laboratory"/>
            <person name="Steindorff A."/>
            <person name="Hensen N."/>
            <person name="Bonometti L."/>
            <person name="Westerberg I."/>
            <person name="Brannstrom I.O."/>
            <person name="Guillou S."/>
            <person name="Cros-Aarteil S."/>
            <person name="Calhoun S."/>
            <person name="Haridas S."/>
            <person name="Kuo A."/>
            <person name="Mondo S."/>
            <person name="Pangilinan J."/>
            <person name="Riley R."/>
            <person name="Labutti K."/>
            <person name="Andreopoulos B."/>
            <person name="Lipzen A."/>
            <person name="Chen C."/>
            <person name="Yanf M."/>
            <person name="Daum C."/>
            <person name="Ng V."/>
            <person name="Clum A."/>
            <person name="Ohm R."/>
            <person name="Martin F."/>
            <person name="Silar P."/>
            <person name="Natvig D."/>
            <person name="Lalanne C."/>
            <person name="Gautier V."/>
            <person name="Ament-Velasquez S.L."/>
            <person name="Kruys A."/>
            <person name="Hutchinson M.I."/>
            <person name="Powell A.J."/>
            <person name="Barry K."/>
            <person name="Miller A.N."/>
            <person name="Grigoriev I.V."/>
            <person name="Debuchy R."/>
            <person name="Gladieux P."/>
            <person name="Thoren M.H."/>
            <person name="Johannesson H."/>
        </authorList>
    </citation>
    <scope>NUCLEOTIDE SEQUENCE</scope>
    <source>
        <strain evidence="4">CBS 532.94</strain>
    </source>
</reference>
<dbReference type="EMBL" id="MU860417">
    <property type="protein sequence ID" value="KAK4234101.1"/>
    <property type="molecule type" value="Genomic_DNA"/>
</dbReference>
<evidence type="ECO:0000256" key="1">
    <source>
        <dbReference type="ARBA" id="ARBA00008072"/>
    </source>
</evidence>
<dbReference type="AlphaFoldDB" id="A0AAN7C308"/>
<evidence type="ECO:0000313" key="5">
    <source>
        <dbReference type="Proteomes" id="UP001303760"/>
    </source>
</evidence>
<dbReference type="PANTHER" id="PTHR45348:SF2">
    <property type="entry name" value="ZINC-TYPE ALCOHOL DEHYDROGENASE-LIKE PROTEIN C2E1P3.01"/>
    <property type="match status" value="1"/>
</dbReference>
<dbReference type="SMART" id="SM00829">
    <property type="entry name" value="PKS_ER"/>
    <property type="match status" value="1"/>
</dbReference>
<dbReference type="CDD" id="cd08249">
    <property type="entry name" value="enoyl_reductase_like"/>
    <property type="match status" value="1"/>
</dbReference>
<proteinExistence type="inferred from homology"/>
<gene>
    <name evidence="4" type="ORF">C8A03DRAFT_18940</name>
</gene>
<dbReference type="SUPFAM" id="SSF50129">
    <property type="entry name" value="GroES-like"/>
    <property type="match status" value="1"/>
</dbReference>
<accession>A0AAN7C308</accession>
<feature type="domain" description="Enoyl reductase (ER)" evidence="3">
    <location>
        <begin position="16"/>
        <end position="345"/>
    </location>
</feature>
<dbReference type="SUPFAM" id="SSF51735">
    <property type="entry name" value="NAD(P)-binding Rossmann-fold domains"/>
    <property type="match status" value="1"/>
</dbReference>
<dbReference type="Gene3D" id="3.40.50.720">
    <property type="entry name" value="NAD(P)-binding Rossmann-like Domain"/>
    <property type="match status" value="1"/>
</dbReference>
<dbReference type="GO" id="GO:0016651">
    <property type="term" value="F:oxidoreductase activity, acting on NAD(P)H"/>
    <property type="evidence" value="ECO:0007669"/>
    <property type="project" value="InterPro"/>
</dbReference>
<protein>
    <submittedName>
        <fullName evidence="4">Chaperonin 10-like protein</fullName>
    </submittedName>
</protein>
<reference evidence="4" key="1">
    <citation type="journal article" date="2023" name="Mol. Phylogenet. Evol.">
        <title>Genome-scale phylogeny and comparative genomics of the fungal order Sordariales.</title>
        <authorList>
            <person name="Hensen N."/>
            <person name="Bonometti L."/>
            <person name="Westerberg I."/>
            <person name="Brannstrom I.O."/>
            <person name="Guillou S."/>
            <person name="Cros-Aarteil S."/>
            <person name="Calhoun S."/>
            <person name="Haridas S."/>
            <person name="Kuo A."/>
            <person name="Mondo S."/>
            <person name="Pangilinan J."/>
            <person name="Riley R."/>
            <person name="LaButti K."/>
            <person name="Andreopoulos B."/>
            <person name="Lipzen A."/>
            <person name="Chen C."/>
            <person name="Yan M."/>
            <person name="Daum C."/>
            <person name="Ng V."/>
            <person name="Clum A."/>
            <person name="Steindorff A."/>
            <person name="Ohm R.A."/>
            <person name="Martin F."/>
            <person name="Silar P."/>
            <person name="Natvig D.O."/>
            <person name="Lalanne C."/>
            <person name="Gautier V."/>
            <person name="Ament-Velasquez S.L."/>
            <person name="Kruys A."/>
            <person name="Hutchinson M.I."/>
            <person name="Powell A.J."/>
            <person name="Barry K."/>
            <person name="Miller A.N."/>
            <person name="Grigoriev I.V."/>
            <person name="Debuchy R."/>
            <person name="Gladieux P."/>
            <person name="Hiltunen Thoren M."/>
            <person name="Johannesson H."/>
        </authorList>
    </citation>
    <scope>NUCLEOTIDE SEQUENCE</scope>
    <source>
        <strain evidence="4">CBS 532.94</strain>
    </source>
</reference>
<evidence type="ECO:0000259" key="3">
    <source>
        <dbReference type="SMART" id="SM00829"/>
    </source>
</evidence>
<dbReference type="InterPro" id="IPR020843">
    <property type="entry name" value="ER"/>
</dbReference>
<dbReference type="Pfam" id="PF00107">
    <property type="entry name" value="ADH_zinc_N"/>
    <property type="match status" value="1"/>
</dbReference>
<evidence type="ECO:0000256" key="2">
    <source>
        <dbReference type="ARBA" id="ARBA00023002"/>
    </source>
</evidence>
<keyword evidence="2" id="KW-0560">Oxidoreductase</keyword>
<dbReference type="PANTHER" id="PTHR45348">
    <property type="entry name" value="HYPOTHETICAL OXIDOREDUCTASE (EUROFUNG)"/>
    <property type="match status" value="1"/>
</dbReference>
<comment type="caution">
    <text evidence="4">The sequence shown here is derived from an EMBL/GenBank/DDBJ whole genome shotgun (WGS) entry which is preliminary data.</text>
</comment>
<sequence length="347" mass="36837">MSNMVTNLAAVLPSAGSSLVVEERAIPAPGPDEVLVRNRAIAVNPLDWKRQAFGLFVSEYPIILGMDVSGIVEAVGSAVSLFKKGDRVLGLSPVAVTGNPDHAGFQTYTLVQASAVTKLPDTLDFKQAATLPASVGTAAITLFDVFGFPLPQQPTSTSPSAPTGILVWSGASSAGNATIQLARLAGLKVFASASPRHHALVRSLGATEVVDYRSPTAVADLASAAQRAGVEIRYAVDCISTEETIPLVVDVLTKFEGTKKLAHLWTWPEQIPVPEGIEETFVKGRDIWTERRDLAARVFNELLPAWLEKGEVVPQTARVIEGGLEGLQTGLDELRKGVSGEKLVVEL</sequence>
<dbReference type="InterPro" id="IPR047122">
    <property type="entry name" value="Trans-enoyl_RdTase-like"/>
</dbReference>
<keyword evidence="5" id="KW-1185">Reference proteome</keyword>
<dbReference type="Gene3D" id="3.90.180.10">
    <property type="entry name" value="Medium-chain alcohol dehydrogenases, catalytic domain"/>
    <property type="match status" value="1"/>
</dbReference>
<comment type="similarity">
    <text evidence="1">Belongs to the zinc-containing alcohol dehydrogenase family.</text>
</comment>
<evidence type="ECO:0000313" key="4">
    <source>
        <dbReference type="EMBL" id="KAK4234101.1"/>
    </source>
</evidence>
<dbReference type="InterPro" id="IPR013154">
    <property type="entry name" value="ADH-like_N"/>
</dbReference>
<dbReference type="Pfam" id="PF08240">
    <property type="entry name" value="ADH_N"/>
    <property type="match status" value="1"/>
</dbReference>
<organism evidence="4 5">
    <name type="scientific">Achaetomium macrosporum</name>
    <dbReference type="NCBI Taxonomy" id="79813"/>
    <lineage>
        <taxon>Eukaryota</taxon>
        <taxon>Fungi</taxon>
        <taxon>Dikarya</taxon>
        <taxon>Ascomycota</taxon>
        <taxon>Pezizomycotina</taxon>
        <taxon>Sordariomycetes</taxon>
        <taxon>Sordariomycetidae</taxon>
        <taxon>Sordariales</taxon>
        <taxon>Chaetomiaceae</taxon>
        <taxon>Achaetomium</taxon>
    </lineage>
</organism>
<dbReference type="InterPro" id="IPR013149">
    <property type="entry name" value="ADH-like_C"/>
</dbReference>
<name>A0AAN7C308_9PEZI</name>